<evidence type="ECO:0000313" key="4">
    <source>
        <dbReference type="Proteomes" id="UP000752171"/>
    </source>
</evidence>
<evidence type="ECO:0000259" key="2">
    <source>
        <dbReference type="PROSITE" id="PS50835"/>
    </source>
</evidence>
<dbReference type="SMART" id="SM00409">
    <property type="entry name" value="IG"/>
    <property type="match status" value="6"/>
</dbReference>
<dbReference type="SUPFAM" id="SSF48726">
    <property type="entry name" value="Immunoglobulin"/>
    <property type="match status" value="6"/>
</dbReference>
<accession>A0A8T2M7X9</accession>
<sequence length="605" mass="67386">MEGVSVTLTCRSDISPVNSYTWFKRSGRQDIVVGFWKNYTILNISITDNKYKCRVSGWYESAFSEYKTLDVFYSPKNVQVSVRPSARVMEGSSVTLTCSGDANPPVHSYTWFKRSGTQDIEVGYEKSYTIKNIAITDNNYKCRASNQHGSAFSEYQTLDILYSPKNVQVSVSPSARVMEGSSVTLTCSGDANPPVHSYTWFKRSGTQDIEVGYEKSYTITNIAITDNNYKCRASNQHGSAFSEYQTLDILYRPKNVQVSVRPSARVMEGSSVTLTCSGDANPPVHSYTWFKRSGTQDIEVEYANSYTIKNIAITDNNYKCRASNQHGSAFSEYQTLNILYSPKNVQVSVSPSARVMEGSSVTLTCSGDANPPVHSYTWFKRSGTQDIEVEYANSYTIKNIAITDNNYKCRASNQHGSAFSEYQTLNILYSPTEASTSVILTCRADGNPPVEYIWYREGEITPVAYGQTYRITSFSKDNIAQFYCTAGNGIGPRNAVSVPVTFTEECHKAQVAAAGIGGYCGGLITAALFYVLWMRWKKQNGNESEVRKSRRKFGKNTAIEEDYENVDPEFKDDTYNTLNPRTGSTNDVYETLATTGSATCAMTEV</sequence>
<feature type="domain" description="Ig-like" evidence="2">
    <location>
        <begin position="435"/>
        <end position="503"/>
    </location>
</feature>
<evidence type="ECO:0000313" key="3">
    <source>
        <dbReference type="EMBL" id="KAG9279247.1"/>
    </source>
</evidence>
<feature type="domain" description="Ig-like" evidence="2">
    <location>
        <begin position="75"/>
        <end position="159"/>
    </location>
</feature>
<dbReference type="EMBL" id="JAICCE010000003">
    <property type="protein sequence ID" value="KAG9279247.1"/>
    <property type="molecule type" value="Genomic_DNA"/>
</dbReference>
<keyword evidence="1" id="KW-0812">Transmembrane</keyword>
<feature type="transmembrane region" description="Helical" evidence="1">
    <location>
        <begin position="511"/>
        <end position="533"/>
    </location>
</feature>
<feature type="domain" description="Ig-like" evidence="2">
    <location>
        <begin position="253"/>
        <end position="337"/>
    </location>
</feature>
<organism evidence="3 4">
    <name type="scientific">Astyanax mexicanus</name>
    <name type="common">Blind cave fish</name>
    <name type="synonym">Astyanax fasciatus mexicanus</name>
    <dbReference type="NCBI Taxonomy" id="7994"/>
    <lineage>
        <taxon>Eukaryota</taxon>
        <taxon>Metazoa</taxon>
        <taxon>Chordata</taxon>
        <taxon>Craniata</taxon>
        <taxon>Vertebrata</taxon>
        <taxon>Euteleostomi</taxon>
        <taxon>Actinopterygii</taxon>
        <taxon>Neopterygii</taxon>
        <taxon>Teleostei</taxon>
        <taxon>Ostariophysi</taxon>
        <taxon>Characiformes</taxon>
        <taxon>Characoidei</taxon>
        <taxon>Acestrorhamphidae</taxon>
        <taxon>Acestrorhamphinae</taxon>
        <taxon>Astyanax</taxon>
    </lineage>
</organism>
<dbReference type="InterPro" id="IPR003599">
    <property type="entry name" value="Ig_sub"/>
</dbReference>
<dbReference type="OrthoDB" id="8850241at2759"/>
<evidence type="ECO:0000256" key="1">
    <source>
        <dbReference type="SAM" id="Phobius"/>
    </source>
</evidence>
<proteinExistence type="predicted"/>
<dbReference type="InterPro" id="IPR003598">
    <property type="entry name" value="Ig_sub2"/>
</dbReference>
<dbReference type="Gene3D" id="2.60.40.10">
    <property type="entry name" value="Immunoglobulins"/>
    <property type="match status" value="6"/>
</dbReference>
<dbReference type="InterPro" id="IPR007110">
    <property type="entry name" value="Ig-like_dom"/>
</dbReference>
<protein>
    <submittedName>
        <fullName evidence="3">B-cell receptor CD22-like isoform X1</fullName>
    </submittedName>
</protein>
<dbReference type="PROSITE" id="PS50835">
    <property type="entry name" value="IG_LIKE"/>
    <property type="match status" value="6"/>
</dbReference>
<dbReference type="Pfam" id="PF13895">
    <property type="entry name" value="Ig_2"/>
    <property type="match status" value="5"/>
</dbReference>
<dbReference type="SMART" id="SM00408">
    <property type="entry name" value="IGc2"/>
    <property type="match status" value="6"/>
</dbReference>
<keyword evidence="1" id="KW-1133">Transmembrane helix</keyword>
<dbReference type="InterPro" id="IPR036179">
    <property type="entry name" value="Ig-like_dom_sf"/>
</dbReference>
<dbReference type="CDD" id="cd00096">
    <property type="entry name" value="Ig"/>
    <property type="match status" value="4"/>
</dbReference>
<comment type="caution">
    <text evidence="3">The sequence shown here is derived from an EMBL/GenBank/DDBJ whole genome shotgun (WGS) entry which is preliminary data.</text>
</comment>
<dbReference type="PANTHER" id="PTHR46013:SF4">
    <property type="entry name" value="B-CELL RECEPTOR CD22-RELATED"/>
    <property type="match status" value="1"/>
</dbReference>
<reference evidence="3 4" key="1">
    <citation type="submission" date="2021-07" db="EMBL/GenBank/DDBJ databases">
        <authorList>
            <person name="Imarazene B."/>
            <person name="Zahm M."/>
            <person name="Klopp C."/>
            <person name="Cabau C."/>
            <person name="Beille S."/>
            <person name="Jouanno E."/>
            <person name="Castinel A."/>
            <person name="Lluch J."/>
            <person name="Gil L."/>
            <person name="Kuchtly C."/>
            <person name="Lopez Roques C."/>
            <person name="Donnadieu C."/>
            <person name="Parrinello H."/>
            <person name="Journot L."/>
            <person name="Du K."/>
            <person name="Schartl M."/>
            <person name="Retaux S."/>
            <person name="Guiguen Y."/>
        </authorList>
    </citation>
    <scope>NUCLEOTIDE SEQUENCE [LARGE SCALE GENOMIC DNA]</scope>
    <source>
        <strain evidence="3">Pach_M1</strain>
        <tissue evidence="3">Testis</tissue>
    </source>
</reference>
<name>A0A8T2M7X9_ASTMX</name>
<gene>
    <name evidence="3" type="primary">CD22</name>
    <name evidence="3" type="ORF">AMEX_G4761</name>
</gene>
<keyword evidence="3" id="KW-0675">Receptor</keyword>
<dbReference type="PANTHER" id="PTHR46013">
    <property type="entry name" value="VASCULAR CELL ADHESION MOLECULE 1"/>
    <property type="match status" value="1"/>
</dbReference>
<feature type="domain" description="Ig-like" evidence="2">
    <location>
        <begin position="164"/>
        <end position="248"/>
    </location>
</feature>
<dbReference type="InterPro" id="IPR013783">
    <property type="entry name" value="Ig-like_fold"/>
</dbReference>
<feature type="domain" description="Ig-like" evidence="2">
    <location>
        <begin position="342"/>
        <end position="426"/>
    </location>
</feature>
<keyword evidence="1" id="KW-0472">Membrane</keyword>
<feature type="domain" description="Ig-like" evidence="2">
    <location>
        <begin position="1"/>
        <end position="70"/>
    </location>
</feature>
<dbReference type="Proteomes" id="UP000752171">
    <property type="component" value="Unassembled WGS sequence"/>
</dbReference>
<dbReference type="AlphaFoldDB" id="A0A8T2M7X9"/>